<protein>
    <submittedName>
        <fullName evidence="4">CUB domain-containing protein</fullName>
    </submittedName>
</protein>
<proteinExistence type="predicted"/>
<keyword evidence="2" id="KW-0732">Signal</keyword>
<accession>A0A183CA72</accession>
<name>A0A183CA72_GLOPA</name>
<organism evidence="3 4">
    <name type="scientific">Globodera pallida</name>
    <name type="common">Potato cyst nematode worm</name>
    <name type="synonym">Heterodera pallida</name>
    <dbReference type="NCBI Taxonomy" id="36090"/>
    <lineage>
        <taxon>Eukaryota</taxon>
        <taxon>Metazoa</taxon>
        <taxon>Ecdysozoa</taxon>
        <taxon>Nematoda</taxon>
        <taxon>Chromadorea</taxon>
        <taxon>Rhabditida</taxon>
        <taxon>Tylenchina</taxon>
        <taxon>Tylenchomorpha</taxon>
        <taxon>Tylenchoidea</taxon>
        <taxon>Heteroderidae</taxon>
        <taxon>Heteroderinae</taxon>
        <taxon>Globodera</taxon>
    </lineage>
</organism>
<evidence type="ECO:0000313" key="3">
    <source>
        <dbReference type="Proteomes" id="UP000050741"/>
    </source>
</evidence>
<feature type="chain" id="PRO_5008147309" evidence="2">
    <location>
        <begin position="26"/>
        <end position="171"/>
    </location>
</feature>
<reference evidence="3" key="2">
    <citation type="submission" date="2014-05" db="EMBL/GenBank/DDBJ databases">
        <title>The genome and life-stage specific transcriptomes of Globodera pallida elucidate key aspects of plant parasitism by a cyst nematode.</title>
        <authorList>
            <person name="Cotton J.A."/>
            <person name="Lilley C.J."/>
            <person name="Jones L.M."/>
            <person name="Kikuchi T."/>
            <person name="Reid A.J."/>
            <person name="Thorpe P."/>
            <person name="Tsai I.J."/>
            <person name="Beasley H."/>
            <person name="Blok V."/>
            <person name="Cock P.J.A."/>
            <person name="Van den Akker S.E."/>
            <person name="Holroyd N."/>
            <person name="Hunt M."/>
            <person name="Mantelin S."/>
            <person name="Naghra H."/>
            <person name="Pain A."/>
            <person name="Palomares-Rius J.E."/>
            <person name="Zarowiecki M."/>
            <person name="Berriman M."/>
            <person name="Jones J.T."/>
            <person name="Urwin P.E."/>
        </authorList>
    </citation>
    <scope>NUCLEOTIDE SEQUENCE [LARGE SCALE GENOMIC DNA]</scope>
    <source>
        <strain evidence="3">Lindley</strain>
    </source>
</reference>
<sequence>MVRHPSIVITQLIALAVILPHFRVADRTVATPVLKLSTKFSNCGQVPNCLKYRHLGNFDINPVNSLGSAGCGFLDIKYESVVEELINFQATVSEARAIEAPSYSTAVGSRVSVGGAEANTLRETVHIEIGIAGSAMDLDIGSECVSRTRHGFGGMESRRPKSQRTPFGLEE</sequence>
<dbReference type="AlphaFoldDB" id="A0A183CA72"/>
<evidence type="ECO:0000256" key="2">
    <source>
        <dbReference type="SAM" id="SignalP"/>
    </source>
</evidence>
<evidence type="ECO:0000256" key="1">
    <source>
        <dbReference type="SAM" id="MobiDB-lite"/>
    </source>
</evidence>
<dbReference type="Proteomes" id="UP000050741">
    <property type="component" value="Unassembled WGS sequence"/>
</dbReference>
<reference evidence="3" key="1">
    <citation type="submission" date="2013-12" db="EMBL/GenBank/DDBJ databases">
        <authorList>
            <person name="Aslett M."/>
        </authorList>
    </citation>
    <scope>NUCLEOTIDE SEQUENCE [LARGE SCALE GENOMIC DNA]</scope>
    <source>
        <strain evidence="3">Lindley</strain>
    </source>
</reference>
<dbReference type="WBParaSite" id="GPLIN_000977200">
    <property type="protein sequence ID" value="GPLIN_000977200"/>
    <property type="gene ID" value="GPLIN_000977200"/>
</dbReference>
<evidence type="ECO:0000313" key="4">
    <source>
        <dbReference type="WBParaSite" id="GPLIN_000977200"/>
    </source>
</evidence>
<reference evidence="4" key="3">
    <citation type="submission" date="2016-06" db="UniProtKB">
        <authorList>
            <consortium name="WormBaseParasite"/>
        </authorList>
    </citation>
    <scope>IDENTIFICATION</scope>
</reference>
<feature type="signal peptide" evidence="2">
    <location>
        <begin position="1"/>
        <end position="25"/>
    </location>
</feature>
<keyword evidence="3" id="KW-1185">Reference proteome</keyword>
<feature type="region of interest" description="Disordered" evidence="1">
    <location>
        <begin position="151"/>
        <end position="171"/>
    </location>
</feature>